<dbReference type="PANTHER" id="PTHR11474">
    <property type="entry name" value="TYROSINASE FAMILY MEMBER"/>
    <property type="match status" value="1"/>
</dbReference>
<accession>A0A7S4C8S2</accession>
<dbReference type="GO" id="GO:0016491">
    <property type="term" value="F:oxidoreductase activity"/>
    <property type="evidence" value="ECO:0007669"/>
    <property type="project" value="InterPro"/>
</dbReference>
<dbReference type="InterPro" id="IPR008922">
    <property type="entry name" value="Di-copper_centre_dom_sf"/>
</dbReference>
<keyword evidence="1" id="KW-0479">Metal-binding</keyword>
<reference evidence="5" key="1">
    <citation type="submission" date="2021-01" db="EMBL/GenBank/DDBJ databases">
        <authorList>
            <person name="Corre E."/>
            <person name="Pelletier E."/>
            <person name="Niang G."/>
            <person name="Scheremetjew M."/>
            <person name="Finn R."/>
            <person name="Kale V."/>
            <person name="Holt S."/>
            <person name="Cochrane G."/>
            <person name="Meng A."/>
            <person name="Brown T."/>
            <person name="Cohen L."/>
        </authorList>
    </citation>
    <scope>NUCLEOTIDE SEQUENCE</scope>
    <source>
        <strain evidence="5">CCMP1594</strain>
    </source>
</reference>
<feature type="chain" id="PRO_5030942805" description="Tyrosinase copper-binding domain-containing protein" evidence="3">
    <location>
        <begin position="18"/>
        <end position="766"/>
    </location>
</feature>
<name>A0A7S4C8S2_9EUGL</name>
<evidence type="ECO:0000313" key="5">
    <source>
        <dbReference type="EMBL" id="CAE0790389.1"/>
    </source>
</evidence>
<sequence length="766" mass="85479">MKVKLLLLLAIHMLVAAQDKQDNKEAEVIRDIKPESTSAPEQDNVCVLVNPTGVDATLHTVPKKGVEAFMAKLAKGGDADARIVEMGDCQAETSEEKELGMRLATARTGEQEEMEPLSSDPDCHEFEMAVAFAGTPGDHFSAAMNSAKLSIGEADEEKQMMMDSSSAAQLLSVQVGEKDGLTHAFFSVKINMNRLTILKPCWILVNLDVVGVRLQRKLIFWQWCRGCRHNYKYYKHGATRITGKKLCPCRKCKCRHGSWYCKNQRRSLEDMSTLERGIYVVSLIHLKNEGRTAGTAQDMASIDIMKFMNYHGTFGSHAHWNPHFLAWHREYLRHWEEMMMESWESIQNDGTTPYAPAGLHQWAIALFAEQGIVVTAADIKSNCIALPYWAWEHDAGKTASGRAFSEPSTLGSSGWGQSGNCVADGLSKWTGVEADADWLIAGTPKCLKRSYNPAGTVNTFDLSQWASMLTISGYCSFANSAEGGIHYAPHTYVSGTMGSVSTAGREHLFYLHHNNIDRLWSEWQEYAPGNKFDYDDCGTSKGVNDPMPPFDGTTYAEATPADVLDQSNYWKHKCVRPKWGPFFVSKLKATQAQATHLQQRTLEAVPLAWPVALRTSRTCYGADYVPHGRKCKFVVDGWLSHAHQVKMKLAKVWDAGLGGQIPGLGALMDKTQKDAMFDTAKWREFGFTEDMTRNLAARFTRSQLSQEEIARWAPHLDPANKREVFGGIPEDWITEGFLDELINKIDHADTCKSDGSRHGLQIEDGE</sequence>
<dbReference type="Pfam" id="PF00264">
    <property type="entry name" value="Tyrosinase"/>
    <property type="match status" value="1"/>
</dbReference>
<evidence type="ECO:0000259" key="4">
    <source>
        <dbReference type="PROSITE" id="PS00497"/>
    </source>
</evidence>
<protein>
    <recommendedName>
        <fullName evidence="4">Tyrosinase copper-binding domain-containing protein</fullName>
    </recommendedName>
</protein>
<evidence type="ECO:0000256" key="1">
    <source>
        <dbReference type="ARBA" id="ARBA00022723"/>
    </source>
</evidence>
<gene>
    <name evidence="5" type="ORF">EGYM00163_LOCUS1503</name>
</gene>
<evidence type="ECO:0000256" key="3">
    <source>
        <dbReference type="SAM" id="SignalP"/>
    </source>
</evidence>
<dbReference type="AlphaFoldDB" id="A0A7S4C8S2"/>
<dbReference type="Gene3D" id="1.10.1280.10">
    <property type="entry name" value="Di-copper center containing domain from catechol oxidase"/>
    <property type="match status" value="1"/>
</dbReference>
<organism evidence="5">
    <name type="scientific">Eutreptiella gymnastica</name>
    <dbReference type="NCBI Taxonomy" id="73025"/>
    <lineage>
        <taxon>Eukaryota</taxon>
        <taxon>Discoba</taxon>
        <taxon>Euglenozoa</taxon>
        <taxon>Euglenida</taxon>
        <taxon>Spirocuta</taxon>
        <taxon>Euglenophyceae</taxon>
        <taxon>Eutreptiales</taxon>
        <taxon>Eutreptiaceae</taxon>
        <taxon>Eutreptiella</taxon>
    </lineage>
</organism>
<dbReference type="SUPFAM" id="SSF48056">
    <property type="entry name" value="Di-copper centre-containing domain"/>
    <property type="match status" value="1"/>
</dbReference>
<feature type="domain" description="Tyrosinase copper-binding" evidence="4">
    <location>
        <begin position="319"/>
        <end position="336"/>
    </location>
</feature>
<dbReference type="InterPro" id="IPR050316">
    <property type="entry name" value="Tyrosinase/Hemocyanin"/>
</dbReference>
<dbReference type="EMBL" id="HBJA01004587">
    <property type="protein sequence ID" value="CAE0790389.1"/>
    <property type="molecule type" value="Transcribed_RNA"/>
</dbReference>
<dbReference type="PANTHER" id="PTHR11474:SF126">
    <property type="entry name" value="TYROSINASE-LIKE PROTEIN TYR-1-RELATED"/>
    <property type="match status" value="1"/>
</dbReference>
<dbReference type="PRINTS" id="PR00092">
    <property type="entry name" value="TYROSINASE"/>
</dbReference>
<keyword evidence="2" id="KW-0186">Copper</keyword>
<dbReference type="InterPro" id="IPR002227">
    <property type="entry name" value="Tyrosinase_Cu-bd"/>
</dbReference>
<keyword evidence="3" id="KW-0732">Signal</keyword>
<feature type="signal peptide" evidence="3">
    <location>
        <begin position="1"/>
        <end position="17"/>
    </location>
</feature>
<proteinExistence type="predicted"/>
<evidence type="ECO:0000256" key="2">
    <source>
        <dbReference type="ARBA" id="ARBA00023008"/>
    </source>
</evidence>
<dbReference type="PROSITE" id="PS00497">
    <property type="entry name" value="TYROSINASE_1"/>
    <property type="match status" value="1"/>
</dbReference>
<dbReference type="GO" id="GO:0046872">
    <property type="term" value="F:metal ion binding"/>
    <property type="evidence" value="ECO:0007669"/>
    <property type="project" value="UniProtKB-KW"/>
</dbReference>